<reference evidence="3" key="2">
    <citation type="submission" date="2021-08" db="EMBL/GenBank/DDBJ databases">
        <authorList>
            <person name="Tani A."/>
            <person name="Ola A."/>
            <person name="Ogura Y."/>
            <person name="Katsura K."/>
            <person name="Hayashi T."/>
        </authorList>
    </citation>
    <scope>NUCLEOTIDE SEQUENCE</scope>
    <source>
        <strain evidence="3">DSM 19015</strain>
    </source>
</reference>
<feature type="compositionally biased region" description="Basic and acidic residues" evidence="1">
    <location>
        <begin position="62"/>
        <end position="74"/>
    </location>
</feature>
<proteinExistence type="predicted"/>
<dbReference type="EMBL" id="BPQP01000046">
    <property type="protein sequence ID" value="GJD95778.1"/>
    <property type="molecule type" value="Genomic_DNA"/>
</dbReference>
<evidence type="ECO:0000313" key="4">
    <source>
        <dbReference type="Proteomes" id="UP001055125"/>
    </source>
</evidence>
<feature type="region of interest" description="Disordered" evidence="1">
    <location>
        <begin position="52"/>
        <end position="74"/>
    </location>
</feature>
<keyword evidence="2" id="KW-0732">Signal</keyword>
<dbReference type="Proteomes" id="UP001055125">
    <property type="component" value="Unassembled WGS sequence"/>
</dbReference>
<keyword evidence="4" id="KW-1185">Reference proteome</keyword>
<evidence type="ECO:0008006" key="5">
    <source>
        <dbReference type="Google" id="ProtNLM"/>
    </source>
</evidence>
<feature type="chain" id="PRO_5046025683" description="Secreted protein" evidence="2">
    <location>
        <begin position="19"/>
        <end position="74"/>
    </location>
</feature>
<comment type="caution">
    <text evidence="3">The sequence shown here is derived from an EMBL/GenBank/DDBJ whole genome shotgun (WGS) entry which is preliminary data.</text>
</comment>
<name>A0ABQ4S1P6_9HYPH</name>
<reference evidence="3" key="1">
    <citation type="journal article" date="2021" name="Front. Microbiol.">
        <title>Comprehensive Comparative Genomics and Phenotyping of Methylobacterium Species.</title>
        <authorList>
            <person name="Alessa O."/>
            <person name="Ogura Y."/>
            <person name="Fujitani Y."/>
            <person name="Takami H."/>
            <person name="Hayashi T."/>
            <person name="Sahin N."/>
            <person name="Tani A."/>
        </authorList>
    </citation>
    <scope>NUCLEOTIDE SEQUENCE</scope>
    <source>
        <strain evidence="3">DSM 19015</strain>
    </source>
</reference>
<organism evidence="3 4">
    <name type="scientific">Methylobacterium iners</name>
    <dbReference type="NCBI Taxonomy" id="418707"/>
    <lineage>
        <taxon>Bacteria</taxon>
        <taxon>Pseudomonadati</taxon>
        <taxon>Pseudomonadota</taxon>
        <taxon>Alphaproteobacteria</taxon>
        <taxon>Hyphomicrobiales</taxon>
        <taxon>Methylobacteriaceae</taxon>
        <taxon>Methylobacterium</taxon>
    </lineage>
</organism>
<accession>A0ABQ4S1P6</accession>
<evidence type="ECO:0000256" key="2">
    <source>
        <dbReference type="SAM" id="SignalP"/>
    </source>
</evidence>
<dbReference type="RefSeq" id="WP_238244915.1">
    <property type="nucleotide sequence ID" value="NZ_BPQP01000046.1"/>
</dbReference>
<gene>
    <name evidence="3" type="ORF">OCOJLMKI_2992</name>
</gene>
<protein>
    <recommendedName>
        <fullName evidence="5">Secreted protein</fullName>
    </recommendedName>
</protein>
<evidence type="ECO:0000313" key="3">
    <source>
        <dbReference type="EMBL" id="GJD95778.1"/>
    </source>
</evidence>
<evidence type="ECO:0000256" key="1">
    <source>
        <dbReference type="SAM" id="MobiDB-lite"/>
    </source>
</evidence>
<sequence length="74" mass="7937">MRKTLLLGALLLATPVIAQTTVIEERSRPSTSTTIESRETTGTVVRDRKVDCGSTTVSKENAAGDRKTVTKEGC</sequence>
<feature type="signal peptide" evidence="2">
    <location>
        <begin position="1"/>
        <end position="18"/>
    </location>
</feature>